<dbReference type="Gene3D" id="3.40.630.30">
    <property type="match status" value="1"/>
</dbReference>
<dbReference type="PANTHER" id="PTHR41368:SF1">
    <property type="entry name" value="PROTEIN YGHO"/>
    <property type="match status" value="1"/>
</dbReference>
<gene>
    <name evidence="1" type="ORF">SAMN05660703_1575</name>
</gene>
<sequence>MITIAEVKTIADRKKFVKFPFTLYKDSPYWVPPIIADEMETFNPEKNPAFKDAEVTLFLAYKNNEIVGRVAAIINWIEVNHQKVSKMRFGWFDFIDDLEVSKSLLDKVSEIGKKHKLKYMEGPVGFSNLDKVGVLVEGFDHIGTMITWYNHPYYINHFETNGFVKEKEYMENKFPFANADPKFYAKANELIKKRYNLRPLNFTKTKDVMPMADKMFDLFNESYASLSSFVPINEIQKAYFKKKYISFINPEYIKFVLDDKDNLVAFGIVMPSFSKALQKAKGKLFPTGLFHLLNAKRNSKEVIFYLIGVHPEYQNKGVTAILFNEYYKTFTAKGIHTCIRTPELEENIAIKQLWKNFDPQIYKRRRTYRKSLV</sequence>
<dbReference type="RefSeq" id="WP_084060935.1">
    <property type="nucleotide sequence ID" value="NZ_FWXO01000002.1"/>
</dbReference>
<proteinExistence type="predicted"/>
<dbReference type="OrthoDB" id="9806005at2"/>
<evidence type="ECO:0000313" key="1">
    <source>
        <dbReference type="EMBL" id="SMC52406.1"/>
    </source>
</evidence>
<dbReference type="EMBL" id="FWXO01000002">
    <property type="protein sequence ID" value="SMC52406.1"/>
    <property type="molecule type" value="Genomic_DNA"/>
</dbReference>
<dbReference type="InterPro" id="IPR039968">
    <property type="entry name" value="BcerS-like"/>
</dbReference>
<dbReference type="InterPro" id="IPR016181">
    <property type="entry name" value="Acyl_CoA_acyltransferase"/>
</dbReference>
<dbReference type="SUPFAM" id="SSF55729">
    <property type="entry name" value="Acyl-CoA N-acyltransferases (Nat)"/>
    <property type="match status" value="1"/>
</dbReference>
<evidence type="ECO:0000313" key="2">
    <source>
        <dbReference type="Proteomes" id="UP000192360"/>
    </source>
</evidence>
<accession>A0A1W1ZVL7</accession>
<protein>
    <submittedName>
        <fullName evidence="1">Ribosomal protein S18 acetylase RimI</fullName>
    </submittedName>
</protein>
<keyword evidence="1" id="KW-0687">Ribonucleoprotein</keyword>
<dbReference type="AlphaFoldDB" id="A0A1W1ZVL7"/>
<keyword evidence="2" id="KW-1185">Reference proteome</keyword>
<dbReference type="PANTHER" id="PTHR41368">
    <property type="entry name" value="PROTEIN YGHO"/>
    <property type="match status" value="1"/>
</dbReference>
<dbReference type="Proteomes" id="UP000192360">
    <property type="component" value="Unassembled WGS sequence"/>
</dbReference>
<dbReference type="GO" id="GO:0005840">
    <property type="term" value="C:ribosome"/>
    <property type="evidence" value="ECO:0007669"/>
    <property type="project" value="UniProtKB-KW"/>
</dbReference>
<dbReference type="STRING" id="504486.SAMN05660703_1575"/>
<reference evidence="1 2" key="1">
    <citation type="submission" date="2017-04" db="EMBL/GenBank/DDBJ databases">
        <authorList>
            <person name="Afonso C.L."/>
            <person name="Miller P.J."/>
            <person name="Scott M.A."/>
            <person name="Spackman E."/>
            <person name="Goraichik I."/>
            <person name="Dimitrov K.M."/>
            <person name="Suarez D.L."/>
            <person name="Swayne D.E."/>
        </authorList>
    </citation>
    <scope>NUCLEOTIDE SEQUENCE [LARGE SCALE GENOMIC DNA]</scope>
    <source>
        <strain evidence="1 2">DSM 21164</strain>
    </source>
</reference>
<keyword evidence="1" id="KW-0689">Ribosomal protein</keyword>
<organism evidence="1 2">
    <name type="scientific">Cellulophaga tyrosinoxydans</name>
    <dbReference type="NCBI Taxonomy" id="504486"/>
    <lineage>
        <taxon>Bacteria</taxon>
        <taxon>Pseudomonadati</taxon>
        <taxon>Bacteroidota</taxon>
        <taxon>Flavobacteriia</taxon>
        <taxon>Flavobacteriales</taxon>
        <taxon>Flavobacteriaceae</taxon>
        <taxon>Cellulophaga</taxon>
    </lineage>
</organism>
<name>A0A1W1ZVL7_9FLAO</name>